<dbReference type="GO" id="GO:0043998">
    <property type="term" value="F:histone H2A acetyltransferase activity"/>
    <property type="evidence" value="ECO:0007669"/>
    <property type="project" value="InterPro"/>
</dbReference>
<keyword evidence="6" id="KW-0963">Cytoplasm</keyword>
<evidence type="ECO:0000313" key="14">
    <source>
        <dbReference type="Proteomes" id="UP000179807"/>
    </source>
</evidence>
<dbReference type="GO" id="GO:0005634">
    <property type="term" value="C:nucleus"/>
    <property type="evidence" value="ECO:0007669"/>
    <property type="project" value="UniProtKB-SubCell"/>
</dbReference>
<dbReference type="GO" id="GO:1990189">
    <property type="term" value="F:protein N-terminal-serine acetyltransferase activity"/>
    <property type="evidence" value="ECO:0007669"/>
    <property type="project" value="UniProtKB-EC"/>
</dbReference>
<organism evidence="13 14">
    <name type="scientific">Tritrichomonas foetus</name>
    <dbReference type="NCBI Taxonomy" id="1144522"/>
    <lineage>
        <taxon>Eukaryota</taxon>
        <taxon>Metamonada</taxon>
        <taxon>Parabasalia</taxon>
        <taxon>Tritrichomonadida</taxon>
        <taxon>Tritrichomonadidae</taxon>
        <taxon>Tritrichomonas</taxon>
    </lineage>
</organism>
<evidence type="ECO:0000256" key="7">
    <source>
        <dbReference type="ARBA" id="ARBA00022679"/>
    </source>
</evidence>
<dbReference type="OrthoDB" id="424551at2759"/>
<evidence type="ECO:0000313" key="13">
    <source>
        <dbReference type="EMBL" id="OHS94464.1"/>
    </source>
</evidence>
<evidence type="ECO:0000256" key="3">
    <source>
        <dbReference type="ARBA" id="ARBA00008870"/>
    </source>
</evidence>
<keyword evidence="14" id="KW-1185">Reference proteome</keyword>
<keyword evidence="7" id="KW-0808">Transferase</keyword>
<evidence type="ECO:0000256" key="8">
    <source>
        <dbReference type="ARBA" id="ARBA00023242"/>
    </source>
</evidence>
<dbReference type="VEuPathDB" id="TrichDB:TRFO_11074"/>
<evidence type="ECO:0000256" key="11">
    <source>
        <dbReference type="ARBA" id="ARBA00049524"/>
    </source>
</evidence>
<evidence type="ECO:0000256" key="5">
    <source>
        <dbReference type="ARBA" id="ARBA00015043"/>
    </source>
</evidence>
<dbReference type="EMBL" id="MLAK01001315">
    <property type="protein sequence ID" value="OHS94464.1"/>
    <property type="molecule type" value="Genomic_DNA"/>
</dbReference>
<proteinExistence type="inferred from homology"/>
<comment type="catalytic activity">
    <reaction evidence="10">
        <text>N-terminal L-seryl-[histone H2A] + acetyl-CoA = N-terminal N(alpha)-acetyl-L-seryl-[histone H2A] + CoA + H(+)</text>
        <dbReference type="Rhea" id="RHEA:50600"/>
        <dbReference type="Rhea" id="RHEA-COMP:12742"/>
        <dbReference type="Rhea" id="RHEA-COMP:12744"/>
        <dbReference type="ChEBI" id="CHEBI:15378"/>
        <dbReference type="ChEBI" id="CHEBI:57287"/>
        <dbReference type="ChEBI" id="CHEBI:57288"/>
        <dbReference type="ChEBI" id="CHEBI:64738"/>
        <dbReference type="ChEBI" id="CHEBI:83690"/>
        <dbReference type="EC" id="2.3.1.257"/>
    </reaction>
</comment>
<gene>
    <name evidence="13" type="primary">NAA40</name>
    <name evidence="13" type="ORF">TRFO_11074</name>
</gene>
<feature type="domain" description="N-acetyltransferase" evidence="12">
    <location>
        <begin position="62"/>
        <end position="208"/>
    </location>
</feature>
<accession>A0A1J4J5D7</accession>
<evidence type="ECO:0000256" key="4">
    <source>
        <dbReference type="ARBA" id="ARBA00012950"/>
    </source>
</evidence>
<dbReference type="GO" id="GO:0005737">
    <property type="term" value="C:cytoplasm"/>
    <property type="evidence" value="ECO:0007669"/>
    <property type="project" value="UniProtKB-SubCell"/>
</dbReference>
<dbReference type="SUPFAM" id="SSF55729">
    <property type="entry name" value="Acyl-CoA N-acyltransferases (Nat)"/>
    <property type="match status" value="1"/>
</dbReference>
<evidence type="ECO:0000256" key="1">
    <source>
        <dbReference type="ARBA" id="ARBA00004123"/>
    </source>
</evidence>
<keyword evidence="9" id="KW-0012">Acyltransferase</keyword>
<evidence type="ECO:0000256" key="6">
    <source>
        <dbReference type="ARBA" id="ARBA00022490"/>
    </source>
</evidence>
<sequence>MTSKAALRRQKIKEETEMLNAKRKLIADAEAIEDLLADIPMFKKFDRNGLKATVTSYNGCPEDLQDWAFELTARHMKQYYENSWGWSDKNKRTELFEEHSRYLIATNEENQPIGFIHIRFELELKDTTCYVYELQVEDKYQRKGLGRFLMQAAEFIALKRKMESVMLTVFIDNAASRAFYKGMNYHLHPSTPFLADPEAATEYNYEILTKSLVKKA</sequence>
<dbReference type="Pfam" id="PF00583">
    <property type="entry name" value="Acetyltransf_1"/>
    <property type="match status" value="1"/>
</dbReference>
<dbReference type="GO" id="GO:0010485">
    <property type="term" value="F:histone H4 acetyltransferase activity"/>
    <property type="evidence" value="ECO:0007669"/>
    <property type="project" value="InterPro"/>
</dbReference>
<evidence type="ECO:0000259" key="12">
    <source>
        <dbReference type="PROSITE" id="PS51186"/>
    </source>
</evidence>
<dbReference type="PROSITE" id="PS51186">
    <property type="entry name" value="GNAT"/>
    <property type="match status" value="1"/>
</dbReference>
<dbReference type="PANTHER" id="PTHR20531:SF1">
    <property type="entry name" value="N-ALPHA-ACETYLTRANSFERASE 40"/>
    <property type="match status" value="1"/>
</dbReference>
<evidence type="ECO:0000256" key="2">
    <source>
        <dbReference type="ARBA" id="ARBA00004496"/>
    </source>
</evidence>
<dbReference type="Proteomes" id="UP000179807">
    <property type="component" value="Unassembled WGS sequence"/>
</dbReference>
<evidence type="ECO:0000256" key="10">
    <source>
        <dbReference type="ARBA" id="ARBA00047821"/>
    </source>
</evidence>
<name>A0A1J4J5D7_9EUKA</name>
<dbReference type="GeneID" id="94830528"/>
<dbReference type="PANTHER" id="PTHR20531">
    <property type="entry name" value="N-ALPHA-ACETYLTRANSFERASE 40"/>
    <property type="match status" value="1"/>
</dbReference>
<dbReference type="AlphaFoldDB" id="A0A1J4J5D7"/>
<dbReference type="InterPro" id="IPR000182">
    <property type="entry name" value="GNAT_dom"/>
</dbReference>
<comment type="similarity">
    <text evidence="3">Belongs to the acetyltransferase family. NAA40 subfamily.</text>
</comment>
<dbReference type="Gene3D" id="3.40.630.30">
    <property type="match status" value="1"/>
</dbReference>
<dbReference type="InterPro" id="IPR039949">
    <property type="entry name" value="NAA40"/>
</dbReference>
<dbReference type="EC" id="2.3.1.257" evidence="4"/>
<dbReference type="InterPro" id="IPR016181">
    <property type="entry name" value="Acyl_CoA_acyltransferase"/>
</dbReference>
<keyword evidence="8" id="KW-0539">Nucleus</keyword>
<protein>
    <recommendedName>
        <fullName evidence="5">N-alpha-acetyltransferase 40</fullName>
        <ecNumber evidence="4">2.3.1.257</ecNumber>
    </recommendedName>
</protein>
<comment type="catalytic activity">
    <reaction evidence="11">
        <text>N-terminal L-seryl-[histone H4] + acetyl-CoA = N-terminal N(alpha)-acetyl-L-seryl-[histone H4] + CoA + H(+)</text>
        <dbReference type="Rhea" id="RHEA:50596"/>
        <dbReference type="Rhea" id="RHEA-COMP:12740"/>
        <dbReference type="Rhea" id="RHEA-COMP:12743"/>
        <dbReference type="ChEBI" id="CHEBI:15378"/>
        <dbReference type="ChEBI" id="CHEBI:57287"/>
        <dbReference type="ChEBI" id="CHEBI:57288"/>
        <dbReference type="ChEBI" id="CHEBI:64738"/>
        <dbReference type="ChEBI" id="CHEBI:83690"/>
        <dbReference type="EC" id="2.3.1.257"/>
    </reaction>
</comment>
<comment type="subcellular location">
    <subcellularLocation>
        <location evidence="2">Cytoplasm</location>
    </subcellularLocation>
    <subcellularLocation>
        <location evidence="1">Nucleus</location>
    </subcellularLocation>
</comment>
<evidence type="ECO:0000256" key="9">
    <source>
        <dbReference type="ARBA" id="ARBA00023315"/>
    </source>
</evidence>
<reference evidence="13" key="1">
    <citation type="submission" date="2016-10" db="EMBL/GenBank/DDBJ databases">
        <authorList>
            <person name="Benchimol M."/>
            <person name="Almeida L.G."/>
            <person name="Vasconcelos A.T."/>
            <person name="Perreira-Neves A."/>
            <person name="Rosa I.A."/>
            <person name="Tasca T."/>
            <person name="Bogo M.R."/>
            <person name="de Souza W."/>
        </authorList>
    </citation>
    <scope>NUCLEOTIDE SEQUENCE [LARGE SCALE GENOMIC DNA]</scope>
    <source>
        <strain evidence="13">K</strain>
    </source>
</reference>
<dbReference type="CDD" id="cd04301">
    <property type="entry name" value="NAT_SF"/>
    <property type="match status" value="1"/>
</dbReference>
<dbReference type="RefSeq" id="XP_068347601.1">
    <property type="nucleotide sequence ID" value="XM_068495824.1"/>
</dbReference>
<comment type="caution">
    <text evidence="13">The sequence shown here is derived from an EMBL/GenBank/DDBJ whole genome shotgun (WGS) entry which is preliminary data.</text>
</comment>